<proteinExistence type="predicted"/>
<dbReference type="AlphaFoldDB" id="A0AAR5P2L8"/>
<reference evidence="3" key="1">
    <citation type="journal article" date="2013" name="Genome Biol.">
        <title>Draft genome of the mountain pine beetle, Dendroctonus ponderosae Hopkins, a major forest pest.</title>
        <authorList>
            <person name="Keeling C.I."/>
            <person name="Yuen M.M."/>
            <person name="Liao N.Y."/>
            <person name="Docking T.R."/>
            <person name="Chan S.K."/>
            <person name="Taylor G.A."/>
            <person name="Palmquist D.L."/>
            <person name="Jackman S.D."/>
            <person name="Nguyen A."/>
            <person name="Li M."/>
            <person name="Henderson H."/>
            <person name="Janes J.K."/>
            <person name="Zhao Y."/>
            <person name="Pandoh P."/>
            <person name="Moore R."/>
            <person name="Sperling F.A."/>
            <person name="Huber D.P."/>
            <person name="Birol I."/>
            <person name="Jones S.J."/>
            <person name="Bohlmann J."/>
        </authorList>
    </citation>
    <scope>NUCLEOTIDE SEQUENCE</scope>
</reference>
<evidence type="ECO:0000256" key="1">
    <source>
        <dbReference type="SAM" id="MobiDB-lite"/>
    </source>
</evidence>
<evidence type="ECO:0000313" key="3">
    <source>
        <dbReference type="Proteomes" id="UP000019118"/>
    </source>
</evidence>
<reference evidence="2" key="2">
    <citation type="submission" date="2024-08" db="UniProtKB">
        <authorList>
            <consortium name="EnsemblMetazoa"/>
        </authorList>
    </citation>
    <scope>IDENTIFICATION</scope>
</reference>
<dbReference type="KEGG" id="dpa:109534202"/>
<dbReference type="EnsemblMetazoa" id="XM_019899776.1">
    <property type="protein sequence ID" value="XP_019755335.1"/>
    <property type="gene ID" value="LOC109534202"/>
</dbReference>
<dbReference type="Proteomes" id="UP000019118">
    <property type="component" value="Unassembled WGS sequence"/>
</dbReference>
<name>A0AAR5P2L8_DENPD</name>
<feature type="compositionally biased region" description="Basic and acidic residues" evidence="1">
    <location>
        <begin position="59"/>
        <end position="68"/>
    </location>
</feature>
<protein>
    <submittedName>
        <fullName evidence="2">Uncharacterized protein</fullName>
    </submittedName>
</protein>
<organism evidence="2 3">
    <name type="scientific">Dendroctonus ponderosae</name>
    <name type="common">Mountain pine beetle</name>
    <dbReference type="NCBI Taxonomy" id="77166"/>
    <lineage>
        <taxon>Eukaryota</taxon>
        <taxon>Metazoa</taxon>
        <taxon>Ecdysozoa</taxon>
        <taxon>Arthropoda</taxon>
        <taxon>Hexapoda</taxon>
        <taxon>Insecta</taxon>
        <taxon>Pterygota</taxon>
        <taxon>Neoptera</taxon>
        <taxon>Endopterygota</taxon>
        <taxon>Coleoptera</taxon>
        <taxon>Polyphaga</taxon>
        <taxon>Cucujiformia</taxon>
        <taxon>Curculionidae</taxon>
        <taxon>Scolytinae</taxon>
        <taxon>Dendroctonus</taxon>
    </lineage>
</organism>
<accession>A0AAR5P2L8</accession>
<keyword evidence="3" id="KW-1185">Reference proteome</keyword>
<evidence type="ECO:0000313" key="2">
    <source>
        <dbReference type="EnsemblMetazoa" id="XP_019755335.1"/>
    </source>
</evidence>
<sequence length="183" mass="21248">MKDCAKHPAKTDSLESLQAKCWQETYKGESRKWLIRDASGKSPQGPLCSTMKETYVSPSKEESEKNMGKRKEYLLKKFHEEAAAELKQSEDIQQTNDYCTEYDGNFKTKGFQPDDQFYMKDTEQFKEFPLYSSAPLTYYSYNQQKNPKDILPGLTRITDPQSIFKRNGQFSKPIAESLDYVEL</sequence>
<feature type="region of interest" description="Disordered" evidence="1">
    <location>
        <begin position="38"/>
        <end position="68"/>
    </location>
</feature>
<dbReference type="RefSeq" id="XP_019755335.1">
    <property type="nucleotide sequence ID" value="XM_019899776.2"/>
</dbReference>
<dbReference type="GeneID" id="109534202"/>